<dbReference type="OrthoDB" id="7476844at2759"/>
<reference evidence="3" key="1">
    <citation type="submission" date="2012-12" db="EMBL/GenBank/DDBJ databases">
        <authorList>
            <person name="Hellsten U."/>
            <person name="Grimwood J."/>
            <person name="Chapman J.A."/>
            <person name="Shapiro H."/>
            <person name="Aerts A."/>
            <person name="Otillar R.P."/>
            <person name="Terry A.Y."/>
            <person name="Boore J.L."/>
            <person name="Simakov O."/>
            <person name="Marletaz F."/>
            <person name="Cho S.-J."/>
            <person name="Edsinger-Gonzales E."/>
            <person name="Havlak P."/>
            <person name="Kuo D.-H."/>
            <person name="Larsson T."/>
            <person name="Lv J."/>
            <person name="Arendt D."/>
            <person name="Savage R."/>
            <person name="Osoegawa K."/>
            <person name="de Jong P."/>
            <person name="Lindberg D.R."/>
            <person name="Seaver E.C."/>
            <person name="Weisblat D.A."/>
            <person name="Putnam N.H."/>
            <person name="Grigoriev I.V."/>
            <person name="Rokhsar D.S."/>
        </authorList>
    </citation>
    <scope>NUCLEOTIDE SEQUENCE</scope>
    <source>
        <strain evidence="3">I ESC-2004</strain>
    </source>
</reference>
<reference evidence="1 3" key="2">
    <citation type="journal article" date="2013" name="Nature">
        <title>Insights into bilaterian evolution from three spiralian genomes.</title>
        <authorList>
            <person name="Simakov O."/>
            <person name="Marletaz F."/>
            <person name="Cho S.J."/>
            <person name="Edsinger-Gonzales E."/>
            <person name="Havlak P."/>
            <person name="Hellsten U."/>
            <person name="Kuo D.H."/>
            <person name="Larsson T."/>
            <person name="Lv J."/>
            <person name="Arendt D."/>
            <person name="Savage R."/>
            <person name="Osoegawa K."/>
            <person name="de Jong P."/>
            <person name="Grimwood J."/>
            <person name="Chapman J.A."/>
            <person name="Shapiro H."/>
            <person name="Aerts A."/>
            <person name="Otillar R.P."/>
            <person name="Terry A.Y."/>
            <person name="Boore J.L."/>
            <person name="Grigoriev I.V."/>
            <person name="Lindberg D.R."/>
            <person name="Seaver E.C."/>
            <person name="Weisblat D.A."/>
            <person name="Putnam N.H."/>
            <person name="Rokhsar D.S."/>
        </authorList>
    </citation>
    <scope>NUCLEOTIDE SEQUENCE</scope>
    <source>
        <strain evidence="1 3">I ESC-2004</strain>
    </source>
</reference>
<evidence type="ECO:0000313" key="2">
    <source>
        <dbReference type="EnsemblMetazoa" id="CapteP198681"/>
    </source>
</evidence>
<evidence type="ECO:0000313" key="3">
    <source>
        <dbReference type="Proteomes" id="UP000014760"/>
    </source>
</evidence>
<dbReference type="HOGENOM" id="CLU_038004_1_0_1"/>
<dbReference type="InterPro" id="IPR036691">
    <property type="entry name" value="Endo/exonu/phosph_ase_sf"/>
</dbReference>
<dbReference type="EMBL" id="AMQN01000771">
    <property type="status" value="NOT_ANNOTATED_CDS"/>
    <property type="molecule type" value="Genomic_DNA"/>
</dbReference>
<dbReference type="SUPFAM" id="SSF56219">
    <property type="entry name" value="DNase I-like"/>
    <property type="match status" value="1"/>
</dbReference>
<dbReference type="EnsemblMetazoa" id="CapteT198681">
    <property type="protein sequence ID" value="CapteP198681"/>
    <property type="gene ID" value="CapteG198681"/>
</dbReference>
<dbReference type="Proteomes" id="UP000014760">
    <property type="component" value="Unassembled WGS sequence"/>
</dbReference>
<dbReference type="AlphaFoldDB" id="R7VAZ3"/>
<accession>R7VAZ3</accession>
<gene>
    <name evidence="1" type="ORF">CAPTEDRAFT_198681</name>
</gene>
<reference evidence="2" key="3">
    <citation type="submission" date="2015-06" db="UniProtKB">
        <authorList>
            <consortium name="EnsemblMetazoa"/>
        </authorList>
    </citation>
    <scope>IDENTIFICATION</scope>
</reference>
<dbReference type="EMBL" id="KB295623">
    <property type="protein sequence ID" value="ELU12880.1"/>
    <property type="molecule type" value="Genomic_DNA"/>
</dbReference>
<evidence type="ECO:0008006" key="4">
    <source>
        <dbReference type="Google" id="ProtNLM"/>
    </source>
</evidence>
<sequence>MDSALRLCTWNSRGHGADRLIYINKLLQQCDILLVQETWLHDWELNKLSDDDAISILGVSGMDPQQLLNRVSWHRASSRDILAYKEMLSVCLEVNKYYDDIVRAMRSSAEVTIPVCKKRGKAGWSTHVKQFQEDAIFWNRIWVENGRPATGSLSNIRRSTRAQYRRASRWVVRNQDKLSADRMAQALASNNSRDLWGEVKKKANKVRDKPIIVDEADGELEVCEMFKVKYESLYSSVSFNKNDMNEFIDQTQSNIMKMIPSSFVTSSGYTVNFLPMLNPVFGDVPPADSDQ</sequence>
<protein>
    <recommendedName>
        <fullName evidence="4">Endonuclease/exonuclease/phosphatase domain-containing protein</fullName>
    </recommendedName>
</protein>
<proteinExistence type="predicted"/>
<keyword evidence="3" id="KW-1185">Reference proteome</keyword>
<name>R7VAZ3_CAPTE</name>
<evidence type="ECO:0000313" key="1">
    <source>
        <dbReference type="EMBL" id="ELU12880.1"/>
    </source>
</evidence>
<organism evidence="1">
    <name type="scientific">Capitella teleta</name>
    <name type="common">Polychaete worm</name>
    <dbReference type="NCBI Taxonomy" id="283909"/>
    <lineage>
        <taxon>Eukaryota</taxon>
        <taxon>Metazoa</taxon>
        <taxon>Spiralia</taxon>
        <taxon>Lophotrochozoa</taxon>
        <taxon>Annelida</taxon>
        <taxon>Polychaeta</taxon>
        <taxon>Sedentaria</taxon>
        <taxon>Scolecida</taxon>
        <taxon>Capitellidae</taxon>
        <taxon>Capitella</taxon>
    </lineage>
</organism>
<dbReference type="EMBL" id="AMQN01000772">
    <property type="status" value="NOT_ANNOTATED_CDS"/>
    <property type="molecule type" value="Genomic_DNA"/>
</dbReference>